<evidence type="ECO:0000259" key="5">
    <source>
        <dbReference type="Pfam" id="PF00135"/>
    </source>
</evidence>
<feature type="domain" description="Carboxylesterase type B" evidence="5">
    <location>
        <begin position="19"/>
        <end position="472"/>
    </location>
</feature>
<dbReference type="PANTHER" id="PTHR11559">
    <property type="entry name" value="CARBOXYLESTERASE"/>
    <property type="match status" value="1"/>
</dbReference>
<comment type="caution">
    <text evidence="6">The sequence shown here is derived from an EMBL/GenBank/DDBJ whole genome shotgun (WGS) entry which is preliminary data.</text>
</comment>
<dbReference type="InterPro" id="IPR002018">
    <property type="entry name" value="CarbesteraseB"/>
</dbReference>
<dbReference type="InterPro" id="IPR050309">
    <property type="entry name" value="Type-B_Carboxylest/Lipase"/>
</dbReference>
<organism evidence="6 7">
    <name type="scientific">Gordonia cholesterolivorans</name>
    <dbReference type="NCBI Taxonomy" id="559625"/>
    <lineage>
        <taxon>Bacteria</taxon>
        <taxon>Bacillati</taxon>
        <taxon>Actinomycetota</taxon>
        <taxon>Actinomycetes</taxon>
        <taxon>Mycobacteriales</taxon>
        <taxon>Gordoniaceae</taxon>
        <taxon>Gordonia</taxon>
    </lineage>
</organism>
<keyword evidence="2 3" id="KW-0378">Hydrolase</keyword>
<gene>
    <name evidence="6" type="ORF">GCM10009855_00620</name>
</gene>
<dbReference type="RefSeq" id="WP_428832035.1">
    <property type="nucleotide sequence ID" value="NZ_BAAARB010000001.1"/>
</dbReference>
<reference evidence="7" key="1">
    <citation type="journal article" date="2019" name="Int. J. Syst. Evol. Microbiol.">
        <title>The Global Catalogue of Microorganisms (GCM) 10K type strain sequencing project: providing services to taxonomists for standard genome sequencing and annotation.</title>
        <authorList>
            <consortium name="The Broad Institute Genomics Platform"/>
            <consortium name="The Broad Institute Genome Sequencing Center for Infectious Disease"/>
            <person name="Wu L."/>
            <person name="Ma J."/>
        </authorList>
    </citation>
    <scope>NUCLEOTIDE SEQUENCE [LARGE SCALE GENOMIC DNA]</scope>
    <source>
        <strain evidence="7">JCM 16227</strain>
    </source>
</reference>
<dbReference type="Proteomes" id="UP001501170">
    <property type="component" value="Unassembled WGS sequence"/>
</dbReference>
<proteinExistence type="inferred from homology"/>
<dbReference type="Gene3D" id="3.40.50.1820">
    <property type="entry name" value="alpha/beta hydrolase"/>
    <property type="match status" value="1"/>
</dbReference>
<evidence type="ECO:0000256" key="1">
    <source>
        <dbReference type="ARBA" id="ARBA00005964"/>
    </source>
</evidence>
<comment type="similarity">
    <text evidence="1 3">Belongs to the type-B carboxylesterase/lipase family.</text>
</comment>
<evidence type="ECO:0000313" key="7">
    <source>
        <dbReference type="Proteomes" id="UP001501170"/>
    </source>
</evidence>
<dbReference type="InterPro" id="IPR029058">
    <property type="entry name" value="AB_hydrolase_fold"/>
</dbReference>
<name>A0ABP5U2W5_9ACTN</name>
<evidence type="ECO:0000256" key="2">
    <source>
        <dbReference type="ARBA" id="ARBA00022801"/>
    </source>
</evidence>
<dbReference type="PROSITE" id="PS00122">
    <property type="entry name" value="CARBOXYLESTERASE_B_1"/>
    <property type="match status" value="1"/>
</dbReference>
<evidence type="ECO:0000256" key="4">
    <source>
        <dbReference type="SAM" id="MobiDB-lite"/>
    </source>
</evidence>
<dbReference type="EC" id="3.1.1.-" evidence="3"/>
<keyword evidence="7" id="KW-1185">Reference proteome</keyword>
<feature type="region of interest" description="Disordered" evidence="4">
    <location>
        <begin position="1"/>
        <end position="27"/>
    </location>
</feature>
<accession>A0ABP5U2W5</accession>
<evidence type="ECO:0000313" key="6">
    <source>
        <dbReference type="EMBL" id="GAA2365272.1"/>
    </source>
</evidence>
<dbReference type="Pfam" id="PF00135">
    <property type="entry name" value="COesterase"/>
    <property type="match status" value="1"/>
</dbReference>
<dbReference type="EMBL" id="BAAARB010000001">
    <property type="protein sequence ID" value="GAA2365272.1"/>
    <property type="molecule type" value="Genomic_DNA"/>
</dbReference>
<dbReference type="InterPro" id="IPR019826">
    <property type="entry name" value="Carboxylesterase_B_AS"/>
</dbReference>
<sequence>MTHTSSARGGASGLPSDGSPVVSTTTGRVRGRIRGGVAAFLGIPYAAPPVGAAAFQEPRPHEPWDGVRDATSYGPTAPQVGYPAPIAAILDNVVELGDDYLNLNVWTPDPSSEGRLPVMVWIHGGAFARGSNRIAIYAGDTFARDGVVCVGVNYRLGVPGFGAFPDAPDNRGLLDQIAALEWVRDNIAAFGGDPANVTIFGESAGAMSVASLLSSPRVTGLFGRAAMQSGNGITVADVDDARKVTARLAERLGVPHAAAAFGEIPTADLLKAQTQAVLEFTMNPDPEIWGKTVTDIGMGIMNIFPVLDGEILPDIPQNRIADGAGAGIGLLAGWNATEFRFFFAPTGVLEAATPEMARAMLSRAGMPTALLDERLADGVSAGDALCEAITAIAFADPTRALAELRPESPTYLYEFAWESPVCDIRAGHAVELPFVFDHLEAAHALTGPDPDQSVADAMHAAWVRFAKTGDPGWARHTEAADPHVFG</sequence>
<dbReference type="SUPFAM" id="SSF53474">
    <property type="entry name" value="alpha/beta-Hydrolases"/>
    <property type="match status" value="1"/>
</dbReference>
<evidence type="ECO:0000256" key="3">
    <source>
        <dbReference type="RuleBase" id="RU361235"/>
    </source>
</evidence>
<protein>
    <recommendedName>
        <fullName evidence="3">Carboxylic ester hydrolase</fullName>
        <ecNumber evidence="3">3.1.1.-</ecNumber>
    </recommendedName>
</protein>